<dbReference type="PIRSF" id="PIRSF002158">
    <property type="entry name" value="Ribosomal_L2"/>
    <property type="match status" value="1"/>
</dbReference>
<keyword evidence="3 5" id="KW-0687">Ribonucleoprotein</keyword>
<gene>
    <name evidence="5" type="primary">rplB</name>
    <name evidence="9" type="ORF">A3D06_01625</name>
</gene>
<evidence type="ECO:0000256" key="4">
    <source>
        <dbReference type="ARBA" id="ARBA00035242"/>
    </source>
</evidence>
<dbReference type="NCBIfam" id="TIGR01171">
    <property type="entry name" value="rplB_bact"/>
    <property type="match status" value="1"/>
</dbReference>
<dbReference type="SMART" id="SM01382">
    <property type="entry name" value="Ribosomal_L2_C"/>
    <property type="match status" value="1"/>
</dbReference>
<evidence type="ECO:0000256" key="3">
    <source>
        <dbReference type="ARBA" id="ARBA00023274"/>
    </source>
</evidence>
<dbReference type="AlphaFoldDB" id="A0A1F7HCK3"/>
<keyword evidence="2 5" id="KW-0689">Ribosomal protein</keyword>
<sequence length="253" mass="28366">MNISSIKPEKALLSILKKNSGRDNTGKVSVRHQGGRQKRFYRHIDFKRDKREISGHILSIEYDPNRSANIALVEYKDKERRYILHPEGLHMGDAVIAGNTDIMKPGNALPLEKIPLGLEIHNIELYPGKGGQIVKSAGSAAVIVAKDGEYVDVKLPSKEVRKISKTCYATIGRVSNIEHKLEKIGKAGRNRLKGIRPTVRGVAMNPRSHPHGGGEGRSSQGMHPKTRWGKPARGVRTRHSRWSDRLIVKRRYQ</sequence>
<dbReference type="GO" id="GO:0006412">
    <property type="term" value="P:translation"/>
    <property type="evidence" value="ECO:0007669"/>
    <property type="project" value="UniProtKB-UniRule"/>
</dbReference>
<dbReference type="Gene3D" id="2.30.30.30">
    <property type="match status" value="1"/>
</dbReference>
<dbReference type="InterPro" id="IPR022669">
    <property type="entry name" value="Ribosomal_uL2_C"/>
</dbReference>
<organism evidence="9 10">
    <name type="scientific">Candidatus Roizmanbacteria bacterium RIFCSPHIGHO2_02_FULL_40_9</name>
    <dbReference type="NCBI Taxonomy" id="1802042"/>
    <lineage>
        <taxon>Bacteria</taxon>
        <taxon>Candidatus Roizmaniibacteriota</taxon>
    </lineage>
</organism>
<feature type="domain" description="Large ribosomal subunit protein uL2 C-terminal" evidence="7">
    <location>
        <begin position="103"/>
        <end position="231"/>
    </location>
</feature>
<dbReference type="InterPro" id="IPR014722">
    <property type="entry name" value="Rib_uL2_dom2"/>
</dbReference>
<dbReference type="GO" id="GO:0019843">
    <property type="term" value="F:rRNA binding"/>
    <property type="evidence" value="ECO:0007669"/>
    <property type="project" value="UniProtKB-UniRule"/>
</dbReference>
<keyword evidence="5" id="KW-0699">rRNA-binding</keyword>
<dbReference type="GO" id="GO:0016740">
    <property type="term" value="F:transferase activity"/>
    <property type="evidence" value="ECO:0007669"/>
    <property type="project" value="InterPro"/>
</dbReference>
<evidence type="ECO:0000259" key="7">
    <source>
        <dbReference type="SMART" id="SM01382"/>
    </source>
</evidence>
<accession>A0A1F7HCK3</accession>
<comment type="similarity">
    <text evidence="1 5">Belongs to the universal ribosomal protein uL2 family.</text>
</comment>
<dbReference type="Gene3D" id="4.10.950.10">
    <property type="entry name" value="Ribosomal protein L2, domain 3"/>
    <property type="match status" value="1"/>
</dbReference>
<keyword evidence="5" id="KW-0694">RNA-binding</keyword>
<evidence type="ECO:0000256" key="2">
    <source>
        <dbReference type="ARBA" id="ARBA00022980"/>
    </source>
</evidence>
<dbReference type="InterPro" id="IPR002171">
    <property type="entry name" value="Ribosomal_uL2"/>
</dbReference>
<evidence type="ECO:0000313" key="10">
    <source>
        <dbReference type="Proteomes" id="UP000177027"/>
    </source>
</evidence>
<evidence type="ECO:0000256" key="1">
    <source>
        <dbReference type="ARBA" id="ARBA00005636"/>
    </source>
</evidence>
<evidence type="ECO:0000256" key="6">
    <source>
        <dbReference type="SAM" id="MobiDB-lite"/>
    </source>
</evidence>
<dbReference type="FunFam" id="4.10.950.10:FF:000001">
    <property type="entry name" value="50S ribosomal protein L2"/>
    <property type="match status" value="1"/>
</dbReference>
<dbReference type="Pfam" id="PF00181">
    <property type="entry name" value="Ribosomal_L2_N"/>
    <property type="match status" value="1"/>
</dbReference>
<dbReference type="Gene3D" id="2.40.50.140">
    <property type="entry name" value="Nucleic acid-binding proteins"/>
    <property type="match status" value="1"/>
</dbReference>
<comment type="subunit">
    <text evidence="5">Part of the 50S ribosomal subunit. Forms a bridge to the 30S subunit in the 70S ribosome.</text>
</comment>
<feature type="region of interest" description="Disordered" evidence="6">
    <location>
        <begin position="201"/>
        <end position="239"/>
    </location>
</feature>
<dbReference type="InterPro" id="IPR005880">
    <property type="entry name" value="Ribosomal_uL2_bac/org-type"/>
</dbReference>
<dbReference type="GO" id="GO:0003735">
    <property type="term" value="F:structural constituent of ribosome"/>
    <property type="evidence" value="ECO:0007669"/>
    <property type="project" value="InterPro"/>
</dbReference>
<dbReference type="InterPro" id="IPR008991">
    <property type="entry name" value="Translation_prot_SH3-like_sf"/>
</dbReference>
<feature type="domain" description="Large ribosomal subunit protein uL2 RNA-binding" evidence="8">
    <location>
        <begin position="21"/>
        <end position="97"/>
    </location>
</feature>
<name>A0A1F7HCK3_9BACT</name>
<reference evidence="9 10" key="1">
    <citation type="journal article" date="2016" name="Nat. Commun.">
        <title>Thousands of microbial genomes shed light on interconnected biogeochemical processes in an aquifer system.</title>
        <authorList>
            <person name="Anantharaman K."/>
            <person name="Brown C.T."/>
            <person name="Hug L.A."/>
            <person name="Sharon I."/>
            <person name="Castelle C.J."/>
            <person name="Probst A.J."/>
            <person name="Thomas B.C."/>
            <person name="Singh A."/>
            <person name="Wilkins M.J."/>
            <person name="Karaoz U."/>
            <person name="Brodie E.L."/>
            <person name="Williams K.H."/>
            <person name="Hubbard S.S."/>
            <person name="Banfield J.F."/>
        </authorList>
    </citation>
    <scope>NUCLEOTIDE SEQUENCE [LARGE SCALE GENOMIC DNA]</scope>
</reference>
<dbReference type="PANTHER" id="PTHR13691">
    <property type="entry name" value="RIBOSOMAL PROTEIN L2"/>
    <property type="match status" value="1"/>
</dbReference>
<protein>
    <recommendedName>
        <fullName evidence="4 5">Large ribosomal subunit protein uL2</fullName>
    </recommendedName>
</protein>
<dbReference type="EMBL" id="MFZS01000033">
    <property type="protein sequence ID" value="OGK28666.1"/>
    <property type="molecule type" value="Genomic_DNA"/>
</dbReference>
<dbReference type="InterPro" id="IPR012340">
    <property type="entry name" value="NA-bd_OB-fold"/>
</dbReference>
<evidence type="ECO:0000259" key="8">
    <source>
        <dbReference type="SMART" id="SM01383"/>
    </source>
</evidence>
<dbReference type="InterPro" id="IPR014726">
    <property type="entry name" value="Ribosomal_uL2_dom3"/>
</dbReference>
<feature type="compositionally biased region" description="Basic residues" evidence="6">
    <location>
        <begin position="224"/>
        <end position="239"/>
    </location>
</feature>
<dbReference type="SUPFAM" id="SSF50249">
    <property type="entry name" value="Nucleic acid-binding proteins"/>
    <property type="match status" value="1"/>
</dbReference>
<dbReference type="Pfam" id="PF03947">
    <property type="entry name" value="Ribosomal_L2_C"/>
    <property type="match status" value="1"/>
</dbReference>
<dbReference type="SUPFAM" id="SSF50104">
    <property type="entry name" value="Translation proteins SH3-like domain"/>
    <property type="match status" value="1"/>
</dbReference>
<evidence type="ECO:0000313" key="9">
    <source>
        <dbReference type="EMBL" id="OGK28666.1"/>
    </source>
</evidence>
<dbReference type="GO" id="GO:0015934">
    <property type="term" value="C:large ribosomal subunit"/>
    <property type="evidence" value="ECO:0007669"/>
    <property type="project" value="InterPro"/>
</dbReference>
<comment type="function">
    <text evidence="5">One of the primary rRNA binding proteins. Required for association of the 30S and 50S subunits to form the 70S ribosome, for tRNA binding and peptide bond formation. It has been suggested to have peptidyltransferase activity; this is somewhat controversial. Makes several contacts with the 16S rRNA in the 70S ribosome.</text>
</comment>
<comment type="caution">
    <text evidence="9">The sequence shown here is derived from an EMBL/GenBank/DDBJ whole genome shotgun (WGS) entry which is preliminary data.</text>
</comment>
<dbReference type="PANTHER" id="PTHR13691:SF5">
    <property type="entry name" value="LARGE RIBOSOMAL SUBUNIT PROTEIN UL2M"/>
    <property type="match status" value="1"/>
</dbReference>
<proteinExistence type="inferred from homology"/>
<evidence type="ECO:0000256" key="5">
    <source>
        <dbReference type="HAMAP-Rule" id="MF_01320"/>
    </source>
</evidence>
<dbReference type="SMART" id="SM01383">
    <property type="entry name" value="Ribosomal_L2"/>
    <property type="match status" value="1"/>
</dbReference>
<dbReference type="HAMAP" id="MF_01320_B">
    <property type="entry name" value="Ribosomal_uL2_B"/>
    <property type="match status" value="1"/>
</dbReference>
<dbReference type="Proteomes" id="UP000177027">
    <property type="component" value="Unassembled WGS sequence"/>
</dbReference>
<dbReference type="FunFam" id="2.30.30.30:FF:000001">
    <property type="entry name" value="50S ribosomal protein L2"/>
    <property type="match status" value="1"/>
</dbReference>
<dbReference type="InterPro" id="IPR022666">
    <property type="entry name" value="Ribosomal_uL2_RNA-bd_dom"/>
</dbReference>